<gene>
    <name evidence="2" type="ORF">QBC37DRAFT_399754</name>
</gene>
<accession>A0AAN6YAC0</accession>
<organism evidence="2 3">
    <name type="scientific">Rhypophila decipiens</name>
    <dbReference type="NCBI Taxonomy" id="261697"/>
    <lineage>
        <taxon>Eukaryota</taxon>
        <taxon>Fungi</taxon>
        <taxon>Dikarya</taxon>
        <taxon>Ascomycota</taxon>
        <taxon>Pezizomycotina</taxon>
        <taxon>Sordariomycetes</taxon>
        <taxon>Sordariomycetidae</taxon>
        <taxon>Sordariales</taxon>
        <taxon>Naviculisporaceae</taxon>
        <taxon>Rhypophila</taxon>
    </lineage>
</organism>
<feature type="region of interest" description="Disordered" evidence="1">
    <location>
        <begin position="412"/>
        <end position="436"/>
    </location>
</feature>
<evidence type="ECO:0000313" key="2">
    <source>
        <dbReference type="EMBL" id="KAK4214250.1"/>
    </source>
</evidence>
<dbReference type="EMBL" id="MU858096">
    <property type="protein sequence ID" value="KAK4214250.1"/>
    <property type="molecule type" value="Genomic_DNA"/>
</dbReference>
<dbReference type="PANTHER" id="PTHR36847">
    <property type="entry name" value="AMIDOLIGASE ENZYME"/>
    <property type="match status" value="1"/>
</dbReference>
<dbReference type="PANTHER" id="PTHR36847:SF1">
    <property type="entry name" value="AMIDOLIGASE ENZYME"/>
    <property type="match status" value="1"/>
</dbReference>
<name>A0AAN6YAC0_9PEZI</name>
<keyword evidence="3" id="KW-1185">Reference proteome</keyword>
<sequence>MAPSKHSTKSGNTKAKENEFSFGCEVEILVKPKMGKSPFTKRLKKLEFDPSIPSQPVSAFEPGPDDTAGKKLKKDQEKNRKAIRTALAEALNRAFVTAKAYETSSNTTKIDYTAWAIMDEGALDEPEGFWRVECVSKTENIDSIADPERSWVQDIRRFFAVLGENCDLKVTTGCSMHVHVSPGVSTKFNECQLQAICKAICYWDTVTTAILPLHRKASTWAASNCADIRNPMHKDEPLNESVNKNLVAAYKSVFQKGWKIGLFDSYFGKGQVTLHSVYSLMSGSTNLDNGRRSRYVGWNFQHVTDTCGTIEFRRPPGVDTADDALYWICFTVGFVSQAIRTDWNDKRYDKVGKLGAGDLDDFVRSGLRGIPSLRNTDPASIGLQTLTRHDGKVHWTQEEIDKHNYELKQQIKKRQRGEDQSNFALIANTRRANDTT</sequence>
<dbReference type="AlphaFoldDB" id="A0AAN6YAC0"/>
<evidence type="ECO:0008006" key="4">
    <source>
        <dbReference type="Google" id="ProtNLM"/>
    </source>
</evidence>
<reference evidence="2" key="2">
    <citation type="submission" date="2023-05" db="EMBL/GenBank/DDBJ databases">
        <authorList>
            <consortium name="Lawrence Berkeley National Laboratory"/>
            <person name="Steindorff A."/>
            <person name="Hensen N."/>
            <person name="Bonometti L."/>
            <person name="Westerberg I."/>
            <person name="Brannstrom I.O."/>
            <person name="Guillou S."/>
            <person name="Cros-Aarteil S."/>
            <person name="Calhoun S."/>
            <person name="Haridas S."/>
            <person name="Kuo A."/>
            <person name="Mondo S."/>
            <person name="Pangilinan J."/>
            <person name="Riley R."/>
            <person name="Labutti K."/>
            <person name="Andreopoulos B."/>
            <person name="Lipzen A."/>
            <person name="Chen C."/>
            <person name="Yanf M."/>
            <person name="Daum C."/>
            <person name="Ng V."/>
            <person name="Clum A."/>
            <person name="Ohm R."/>
            <person name="Martin F."/>
            <person name="Silar P."/>
            <person name="Natvig D."/>
            <person name="Lalanne C."/>
            <person name="Gautier V."/>
            <person name="Ament-Velasquez S.L."/>
            <person name="Kruys A."/>
            <person name="Hutchinson M.I."/>
            <person name="Powell A.J."/>
            <person name="Barry K."/>
            <person name="Miller A.N."/>
            <person name="Grigoriev I.V."/>
            <person name="Debuchy R."/>
            <person name="Gladieux P."/>
            <person name="Thoren M.H."/>
            <person name="Johannesson H."/>
        </authorList>
    </citation>
    <scope>NUCLEOTIDE SEQUENCE</scope>
    <source>
        <strain evidence="2">PSN293</strain>
    </source>
</reference>
<proteinExistence type="predicted"/>
<evidence type="ECO:0000313" key="3">
    <source>
        <dbReference type="Proteomes" id="UP001301769"/>
    </source>
</evidence>
<feature type="region of interest" description="Disordered" evidence="1">
    <location>
        <begin position="50"/>
        <end position="78"/>
    </location>
</feature>
<dbReference type="Proteomes" id="UP001301769">
    <property type="component" value="Unassembled WGS sequence"/>
</dbReference>
<evidence type="ECO:0000256" key="1">
    <source>
        <dbReference type="SAM" id="MobiDB-lite"/>
    </source>
</evidence>
<protein>
    <recommendedName>
        <fullName evidence="4">Amidoligase enzyme</fullName>
    </recommendedName>
</protein>
<comment type="caution">
    <text evidence="2">The sequence shown here is derived from an EMBL/GenBank/DDBJ whole genome shotgun (WGS) entry which is preliminary data.</text>
</comment>
<reference evidence="2" key="1">
    <citation type="journal article" date="2023" name="Mol. Phylogenet. Evol.">
        <title>Genome-scale phylogeny and comparative genomics of the fungal order Sordariales.</title>
        <authorList>
            <person name="Hensen N."/>
            <person name="Bonometti L."/>
            <person name="Westerberg I."/>
            <person name="Brannstrom I.O."/>
            <person name="Guillou S."/>
            <person name="Cros-Aarteil S."/>
            <person name="Calhoun S."/>
            <person name="Haridas S."/>
            <person name="Kuo A."/>
            <person name="Mondo S."/>
            <person name="Pangilinan J."/>
            <person name="Riley R."/>
            <person name="LaButti K."/>
            <person name="Andreopoulos B."/>
            <person name="Lipzen A."/>
            <person name="Chen C."/>
            <person name="Yan M."/>
            <person name="Daum C."/>
            <person name="Ng V."/>
            <person name="Clum A."/>
            <person name="Steindorff A."/>
            <person name="Ohm R.A."/>
            <person name="Martin F."/>
            <person name="Silar P."/>
            <person name="Natvig D.O."/>
            <person name="Lalanne C."/>
            <person name="Gautier V."/>
            <person name="Ament-Velasquez S.L."/>
            <person name="Kruys A."/>
            <person name="Hutchinson M.I."/>
            <person name="Powell A.J."/>
            <person name="Barry K."/>
            <person name="Miller A.N."/>
            <person name="Grigoriev I.V."/>
            <person name="Debuchy R."/>
            <person name="Gladieux P."/>
            <person name="Hiltunen Thoren M."/>
            <person name="Johannesson H."/>
        </authorList>
    </citation>
    <scope>NUCLEOTIDE SEQUENCE</scope>
    <source>
        <strain evidence="2">PSN293</strain>
    </source>
</reference>